<feature type="region of interest" description="Disordered" evidence="1">
    <location>
        <begin position="168"/>
        <end position="279"/>
    </location>
</feature>
<organism evidence="3 4">
    <name type="scientific">Ophiocordyceps camponoti-floridani</name>
    <dbReference type="NCBI Taxonomy" id="2030778"/>
    <lineage>
        <taxon>Eukaryota</taxon>
        <taxon>Fungi</taxon>
        <taxon>Dikarya</taxon>
        <taxon>Ascomycota</taxon>
        <taxon>Pezizomycotina</taxon>
        <taxon>Sordariomycetes</taxon>
        <taxon>Hypocreomycetidae</taxon>
        <taxon>Hypocreales</taxon>
        <taxon>Ophiocordycipitaceae</taxon>
        <taxon>Ophiocordyceps</taxon>
    </lineage>
</organism>
<feature type="compositionally biased region" description="Basic and acidic residues" evidence="1">
    <location>
        <begin position="197"/>
        <end position="207"/>
    </location>
</feature>
<name>A0A8H4Q2T9_9HYPO</name>
<comment type="caution">
    <text evidence="3">The sequence shown here is derived from an EMBL/GenBank/DDBJ whole genome shotgun (WGS) entry which is preliminary data.</text>
</comment>
<sequence length="279" mass="30509">MKLSAVYIKLLLFLTSAVRTAPVDNESNEIVTSTVPVDSNAVEVATEPFPWQRDGRIVGGSEVNSTGLCRNMPGNVGCMIAKEASAIRDKQCASYSQGRNYMLVKGEKSKVPYECQLPFCRSLKIKKFSDGKKRVFYKDCSPGPSLIALFYRPAQEVVCRRLREEGRHDEECAGIGESNDDDGPVSPPRGRPSSSSEKGDETAQRTGDEDESVFPPRRRPSSSSKKGDKTVQRTGDESEPVLPPRTRPSSRKNRQNPPASSAQEPSKSTPSSIPAAVEN</sequence>
<evidence type="ECO:0008006" key="5">
    <source>
        <dbReference type="Google" id="ProtNLM"/>
    </source>
</evidence>
<feature type="compositionally biased region" description="Basic and acidic residues" evidence="1">
    <location>
        <begin position="225"/>
        <end position="236"/>
    </location>
</feature>
<evidence type="ECO:0000256" key="1">
    <source>
        <dbReference type="SAM" id="MobiDB-lite"/>
    </source>
</evidence>
<protein>
    <recommendedName>
        <fullName evidence="5">Secreted protein</fullName>
    </recommendedName>
</protein>
<evidence type="ECO:0000313" key="3">
    <source>
        <dbReference type="EMBL" id="KAF4583026.1"/>
    </source>
</evidence>
<proteinExistence type="predicted"/>
<keyword evidence="4" id="KW-1185">Reference proteome</keyword>
<feature type="compositionally biased region" description="Polar residues" evidence="1">
    <location>
        <begin position="255"/>
        <end position="272"/>
    </location>
</feature>
<reference evidence="3 4" key="1">
    <citation type="journal article" date="2020" name="G3 (Bethesda)">
        <title>Genetic Underpinnings of Host Manipulation by Ophiocordyceps as Revealed by Comparative Transcriptomics.</title>
        <authorList>
            <person name="Will I."/>
            <person name="Das B."/>
            <person name="Trinh T."/>
            <person name="Brachmann A."/>
            <person name="Ohm R.A."/>
            <person name="de Bekker C."/>
        </authorList>
    </citation>
    <scope>NUCLEOTIDE SEQUENCE [LARGE SCALE GENOMIC DNA]</scope>
    <source>
        <strain evidence="3 4">EC05</strain>
    </source>
</reference>
<feature type="signal peptide" evidence="2">
    <location>
        <begin position="1"/>
        <end position="20"/>
    </location>
</feature>
<evidence type="ECO:0000256" key="2">
    <source>
        <dbReference type="SAM" id="SignalP"/>
    </source>
</evidence>
<dbReference type="EMBL" id="JAACLJ010000007">
    <property type="protein sequence ID" value="KAF4583026.1"/>
    <property type="molecule type" value="Genomic_DNA"/>
</dbReference>
<dbReference type="AlphaFoldDB" id="A0A8H4Q2T9"/>
<dbReference type="Proteomes" id="UP000562929">
    <property type="component" value="Unassembled WGS sequence"/>
</dbReference>
<evidence type="ECO:0000313" key="4">
    <source>
        <dbReference type="Proteomes" id="UP000562929"/>
    </source>
</evidence>
<feature type="chain" id="PRO_5034517002" description="Secreted protein" evidence="2">
    <location>
        <begin position="21"/>
        <end position="279"/>
    </location>
</feature>
<dbReference type="OrthoDB" id="10500118at2759"/>
<keyword evidence="2" id="KW-0732">Signal</keyword>
<gene>
    <name evidence="3" type="ORF">GQ602_006170</name>
</gene>
<accession>A0A8H4Q2T9</accession>